<dbReference type="EMBL" id="BAAAIZ010000069">
    <property type="protein sequence ID" value="GAA1429365.1"/>
    <property type="molecule type" value="Genomic_DNA"/>
</dbReference>
<dbReference type="InterPro" id="IPR036890">
    <property type="entry name" value="HATPase_C_sf"/>
</dbReference>
<dbReference type="Proteomes" id="UP001500973">
    <property type="component" value="Unassembled WGS sequence"/>
</dbReference>
<keyword evidence="4" id="KW-0418">Kinase</keyword>
<proteinExistence type="predicted"/>
<evidence type="ECO:0000256" key="4">
    <source>
        <dbReference type="ARBA" id="ARBA00022777"/>
    </source>
</evidence>
<dbReference type="InterPro" id="IPR050482">
    <property type="entry name" value="Sensor_HK_TwoCompSys"/>
</dbReference>
<name>A0ABN1Z6A7_9ACTN</name>
<evidence type="ECO:0000313" key="8">
    <source>
        <dbReference type="Proteomes" id="UP001500973"/>
    </source>
</evidence>
<dbReference type="SUPFAM" id="SSF55874">
    <property type="entry name" value="ATPase domain of HSP90 chaperone/DNA topoisomerase II/histidine kinase"/>
    <property type="match status" value="1"/>
</dbReference>
<dbReference type="PANTHER" id="PTHR24421:SF10">
    <property type="entry name" value="NITRATE_NITRITE SENSOR PROTEIN NARQ"/>
    <property type="match status" value="1"/>
</dbReference>
<evidence type="ECO:0000256" key="3">
    <source>
        <dbReference type="ARBA" id="ARBA00022679"/>
    </source>
</evidence>
<feature type="compositionally biased region" description="Basic residues" evidence="6">
    <location>
        <begin position="138"/>
        <end position="147"/>
    </location>
</feature>
<evidence type="ECO:0000313" key="7">
    <source>
        <dbReference type="EMBL" id="GAA1429365.1"/>
    </source>
</evidence>
<protein>
    <recommendedName>
        <fullName evidence="2">histidine kinase</fullName>
        <ecNumber evidence="2">2.7.13.3</ecNumber>
    </recommendedName>
</protein>
<evidence type="ECO:0000256" key="1">
    <source>
        <dbReference type="ARBA" id="ARBA00000085"/>
    </source>
</evidence>
<evidence type="ECO:0000256" key="2">
    <source>
        <dbReference type="ARBA" id="ARBA00012438"/>
    </source>
</evidence>
<keyword evidence="3" id="KW-0808">Transferase</keyword>
<dbReference type="Gene3D" id="3.40.50.2300">
    <property type="match status" value="1"/>
</dbReference>
<evidence type="ECO:0000256" key="5">
    <source>
        <dbReference type="ARBA" id="ARBA00023012"/>
    </source>
</evidence>
<keyword evidence="8" id="KW-1185">Reference proteome</keyword>
<gene>
    <name evidence="7" type="ORF">GCM10009601_44490</name>
</gene>
<dbReference type="Gene3D" id="3.30.565.10">
    <property type="entry name" value="Histidine kinase-like ATPase, C-terminal domain"/>
    <property type="match status" value="1"/>
</dbReference>
<comment type="caution">
    <text evidence="7">The sequence shown here is derived from an EMBL/GenBank/DDBJ whole genome shotgun (WGS) entry which is preliminary data.</text>
</comment>
<organism evidence="7 8">
    <name type="scientific">Streptomyces thermospinosisporus</name>
    <dbReference type="NCBI Taxonomy" id="161482"/>
    <lineage>
        <taxon>Bacteria</taxon>
        <taxon>Bacillati</taxon>
        <taxon>Actinomycetota</taxon>
        <taxon>Actinomycetes</taxon>
        <taxon>Kitasatosporales</taxon>
        <taxon>Streptomycetaceae</taxon>
        <taxon>Streptomyces</taxon>
    </lineage>
</organism>
<dbReference type="PANTHER" id="PTHR24421">
    <property type="entry name" value="NITRATE/NITRITE SENSOR PROTEIN NARX-RELATED"/>
    <property type="match status" value="1"/>
</dbReference>
<feature type="region of interest" description="Disordered" evidence="6">
    <location>
        <begin position="70"/>
        <end position="91"/>
    </location>
</feature>
<accession>A0ABN1Z6A7</accession>
<keyword evidence="5" id="KW-0902">Two-component regulatory system</keyword>
<sequence length="297" mass="31073">MESIAYFCAAELLAGAVKHSGVSRVTVDATGGDGLLRLRVSDDGRGGARIGAGSGLTGLLARVRTVDGTLTCDSPPGPSSCRTPDTPDRSALHAGRVAEDPALLRDGLVQLLSLRGVETAAAVADPEALLAAVAEHAPRRRRGRHPAAAHGDRRGRTGGAAAARRAPRHGRAAVLAVRRDGACLPAARRPAGFGYLLKERVGDIGEFVNALERVAAGGTALDPEVVTALFGASRRTSAPDSLTSREREVLALMAEGRTNQHAVLRRRLARVAGERSFLLRACSRSPYPARQRVDGDD</sequence>
<evidence type="ECO:0000256" key="6">
    <source>
        <dbReference type="SAM" id="MobiDB-lite"/>
    </source>
</evidence>
<dbReference type="EC" id="2.7.13.3" evidence="2"/>
<feature type="region of interest" description="Disordered" evidence="6">
    <location>
        <begin position="137"/>
        <end position="167"/>
    </location>
</feature>
<reference evidence="7 8" key="1">
    <citation type="journal article" date="2019" name="Int. J. Syst. Evol. Microbiol.">
        <title>The Global Catalogue of Microorganisms (GCM) 10K type strain sequencing project: providing services to taxonomists for standard genome sequencing and annotation.</title>
        <authorList>
            <consortium name="The Broad Institute Genomics Platform"/>
            <consortium name="The Broad Institute Genome Sequencing Center for Infectious Disease"/>
            <person name="Wu L."/>
            <person name="Ma J."/>
        </authorList>
    </citation>
    <scope>NUCLEOTIDE SEQUENCE [LARGE SCALE GENOMIC DNA]</scope>
    <source>
        <strain evidence="7 8">JCM 11756</strain>
    </source>
</reference>
<comment type="catalytic activity">
    <reaction evidence="1">
        <text>ATP + protein L-histidine = ADP + protein N-phospho-L-histidine.</text>
        <dbReference type="EC" id="2.7.13.3"/>
    </reaction>
</comment>